<feature type="transmembrane region" description="Helical" evidence="1">
    <location>
        <begin position="12"/>
        <end position="32"/>
    </location>
</feature>
<keyword evidence="1" id="KW-0812">Transmembrane</keyword>
<organism evidence="2">
    <name type="scientific">bioreactor metagenome</name>
    <dbReference type="NCBI Taxonomy" id="1076179"/>
    <lineage>
        <taxon>unclassified sequences</taxon>
        <taxon>metagenomes</taxon>
        <taxon>ecological metagenomes</taxon>
    </lineage>
</organism>
<reference evidence="2" key="1">
    <citation type="submission" date="2019-08" db="EMBL/GenBank/DDBJ databases">
        <authorList>
            <person name="Kucharzyk K."/>
            <person name="Murdoch R.W."/>
            <person name="Higgins S."/>
            <person name="Loffler F."/>
        </authorList>
    </citation>
    <scope>NUCLEOTIDE SEQUENCE</scope>
</reference>
<name>A0A645IUM3_9ZZZZ</name>
<protein>
    <submittedName>
        <fullName evidence="2">Uncharacterized protein</fullName>
    </submittedName>
</protein>
<dbReference type="AlphaFoldDB" id="A0A645IUM3"/>
<sequence>MRHKYLLEKLFLLILEFLPLLIYQDILFHHIFRDDVLQSPLLILDA</sequence>
<evidence type="ECO:0000313" key="2">
    <source>
        <dbReference type="EMBL" id="MPN50853.1"/>
    </source>
</evidence>
<proteinExistence type="predicted"/>
<keyword evidence="1" id="KW-1133">Transmembrane helix</keyword>
<dbReference type="EMBL" id="VSSQ01115395">
    <property type="protein sequence ID" value="MPN50853.1"/>
    <property type="molecule type" value="Genomic_DNA"/>
</dbReference>
<comment type="caution">
    <text evidence="2">The sequence shown here is derived from an EMBL/GenBank/DDBJ whole genome shotgun (WGS) entry which is preliminary data.</text>
</comment>
<accession>A0A645IUM3</accession>
<gene>
    <name evidence="2" type="ORF">SDC9_198493</name>
</gene>
<keyword evidence="1" id="KW-0472">Membrane</keyword>
<evidence type="ECO:0000256" key="1">
    <source>
        <dbReference type="SAM" id="Phobius"/>
    </source>
</evidence>